<name>A0ACC2PDY9_9HYME</name>
<evidence type="ECO:0000313" key="1">
    <source>
        <dbReference type="EMBL" id="KAJ8679980.1"/>
    </source>
</evidence>
<evidence type="ECO:0000313" key="2">
    <source>
        <dbReference type="Proteomes" id="UP001239111"/>
    </source>
</evidence>
<gene>
    <name evidence="1" type="ORF">QAD02_015767</name>
</gene>
<accession>A0ACC2PDY9</accession>
<comment type="caution">
    <text evidence="1">The sequence shown here is derived from an EMBL/GenBank/DDBJ whole genome shotgun (WGS) entry which is preliminary data.</text>
</comment>
<reference evidence="1" key="1">
    <citation type="submission" date="2023-04" db="EMBL/GenBank/DDBJ databases">
        <title>A chromosome-level genome assembly of the parasitoid wasp Eretmocerus hayati.</title>
        <authorList>
            <person name="Zhong Y."/>
            <person name="Liu S."/>
            <person name="Liu Y."/>
        </authorList>
    </citation>
    <scope>NUCLEOTIDE SEQUENCE</scope>
    <source>
        <strain evidence="1">ZJU_SS_LIU_2023</strain>
    </source>
</reference>
<proteinExistence type="predicted"/>
<dbReference type="EMBL" id="CM056742">
    <property type="protein sequence ID" value="KAJ8679980.1"/>
    <property type="molecule type" value="Genomic_DNA"/>
</dbReference>
<sequence length="416" mass="47764">MNGTKVETVHGHQKIFHEPLTRDDVEIVVKRALGSSSKLLSYYVKCFSNDKVGFMGTHRHLVVSVQNQEEPNHKPEQHIFFLKSMPYDIEEQLSFMEDTGNFAKEANFFRQIMPELLSGQKDKSWSPSCYLVKDDLLVFEDLSSRNFTTRGQILDLVSLKSALSSLAKLHASSILAEKRLGKSLAELYSEPLRECMFVLDGKFGEWFRTGVDVVVAIAKRAGLDSSRLPEICHRVHDKLSSVKKGRKVICHGDSWSNNLMFDDSEPFPKCVLVDFQLMRYVPAMADVAQLFYLTTTRQFRDKNEVQLLEHYWKVFCETLKEGDGLVYRPSLDEILEEYEEMRLVGIVTASLYFPVNQIESKLCLEMTKDSDGFANLLYRHRVELILGLMDRDPAYAEKILGIVIEMVERSEQLMTC</sequence>
<protein>
    <submittedName>
        <fullName evidence="1">Uncharacterized protein</fullName>
    </submittedName>
</protein>
<dbReference type="Proteomes" id="UP001239111">
    <property type="component" value="Chromosome 2"/>
</dbReference>
<keyword evidence="2" id="KW-1185">Reference proteome</keyword>
<organism evidence="1 2">
    <name type="scientific">Eretmocerus hayati</name>
    <dbReference type="NCBI Taxonomy" id="131215"/>
    <lineage>
        <taxon>Eukaryota</taxon>
        <taxon>Metazoa</taxon>
        <taxon>Ecdysozoa</taxon>
        <taxon>Arthropoda</taxon>
        <taxon>Hexapoda</taxon>
        <taxon>Insecta</taxon>
        <taxon>Pterygota</taxon>
        <taxon>Neoptera</taxon>
        <taxon>Endopterygota</taxon>
        <taxon>Hymenoptera</taxon>
        <taxon>Apocrita</taxon>
        <taxon>Proctotrupomorpha</taxon>
        <taxon>Chalcidoidea</taxon>
        <taxon>Aphelinidae</taxon>
        <taxon>Aphelininae</taxon>
        <taxon>Eretmocerus</taxon>
    </lineage>
</organism>